<dbReference type="PROSITE" id="PS51907">
    <property type="entry name" value="ZF_UBZ3"/>
    <property type="match status" value="2"/>
</dbReference>
<keyword evidence="3" id="KW-0479">Metal-binding</keyword>
<feature type="compositionally biased region" description="Basic residues" evidence="13">
    <location>
        <begin position="1301"/>
        <end position="1315"/>
    </location>
</feature>
<dbReference type="PROSITE" id="PS00674">
    <property type="entry name" value="AAA"/>
    <property type="match status" value="1"/>
</dbReference>
<evidence type="ECO:0000259" key="14">
    <source>
        <dbReference type="PROSITE" id="PS50173"/>
    </source>
</evidence>
<dbReference type="GO" id="GO:0009314">
    <property type="term" value="P:response to radiation"/>
    <property type="evidence" value="ECO:0007669"/>
    <property type="project" value="TreeGrafter"/>
</dbReference>
<dbReference type="GO" id="GO:0005524">
    <property type="term" value="F:ATP binding"/>
    <property type="evidence" value="ECO:0007669"/>
    <property type="project" value="UniProtKB-KW"/>
</dbReference>
<dbReference type="Pfam" id="PF00004">
    <property type="entry name" value="AAA"/>
    <property type="match status" value="1"/>
</dbReference>
<dbReference type="Gene3D" id="1.10.8.60">
    <property type="match status" value="1"/>
</dbReference>
<feature type="domain" description="UmuC" evidence="14">
    <location>
        <begin position="538"/>
        <end position="765"/>
    </location>
</feature>
<feature type="domain" description="UBZ3-type" evidence="15">
    <location>
        <begin position="1245"/>
        <end position="1279"/>
    </location>
</feature>
<keyword evidence="17" id="KW-1185">Reference proteome</keyword>
<dbReference type="GO" id="GO:0000070">
    <property type="term" value="P:mitotic sister chromatid segregation"/>
    <property type="evidence" value="ECO:0007669"/>
    <property type="project" value="UniProtKB-ARBA"/>
</dbReference>
<feature type="domain" description="UBZ3-type" evidence="15">
    <location>
        <begin position="1162"/>
        <end position="1196"/>
    </location>
</feature>
<dbReference type="Gene3D" id="3.40.50.300">
    <property type="entry name" value="P-loop containing nucleotide triphosphate hydrolases"/>
    <property type="match status" value="1"/>
</dbReference>
<dbReference type="CDD" id="cd19525">
    <property type="entry name" value="RecA-like_Figl-1"/>
    <property type="match status" value="1"/>
</dbReference>
<dbReference type="GO" id="GO:0003887">
    <property type="term" value="F:DNA-directed DNA polymerase activity"/>
    <property type="evidence" value="ECO:0007669"/>
    <property type="project" value="TreeGrafter"/>
</dbReference>
<dbReference type="InterPro" id="IPR036775">
    <property type="entry name" value="DNA_pol_Y-fam_lit_finger_sf"/>
</dbReference>
<proteinExistence type="predicted"/>
<dbReference type="Proteomes" id="UP001154114">
    <property type="component" value="Chromosome 5"/>
</dbReference>
<dbReference type="OrthoDB" id="5723at2759"/>
<keyword evidence="8" id="KW-0067">ATP-binding</keyword>
<keyword evidence="10" id="KW-0539">Nucleus</keyword>
<feature type="region of interest" description="Disordered" evidence="13">
    <location>
        <begin position="1284"/>
        <end position="1320"/>
    </location>
</feature>
<comment type="subcellular location">
    <subcellularLocation>
        <location evidence="1">Nucleus</location>
    </subcellularLocation>
</comment>
<dbReference type="GO" id="GO:0005813">
    <property type="term" value="C:centrosome"/>
    <property type="evidence" value="ECO:0007669"/>
    <property type="project" value="UniProtKB-ARBA"/>
</dbReference>
<dbReference type="Pfam" id="PF18439">
    <property type="entry name" value="zf_UBZ"/>
    <property type="match status" value="2"/>
</dbReference>
<keyword evidence="6" id="KW-0863">Zinc-finger</keyword>
<keyword evidence="7" id="KW-0862">Zinc</keyword>
<dbReference type="InterPro" id="IPR047858">
    <property type="entry name" value="FIGNL1_ATPase"/>
</dbReference>
<dbReference type="GO" id="GO:0016887">
    <property type="term" value="F:ATP hydrolysis activity"/>
    <property type="evidence" value="ECO:0007669"/>
    <property type="project" value="InterPro"/>
</dbReference>
<sequence>MFESDQFDNLLPEDDYENHLTISNKSALHLYKQSLKNSSNVASNALLNDVWNSNQELFNEKAVEHILASANVLLQNADTSNMKTWRTGLHKFDAESFIQNTLPSCDKCENASYSGFKEFQRNKCMCNLGINDTTDKEKTNKHISEGKGNSFFVKNINSENSSQESRSGDDLKVFKPKFGRVRNVTDNTRPKNVIPPPKPQIPEQVDFDKEEEENRAHKSTVAKLTFKTAKEQLLASNPAAKRTLGTSRKAQAKFVSPMIGAQDKQENAEPEITDERLKHIDPKMVELIESEIIDRGTPISWEDIAGLQLAKSVIQEAVVWPLLRPDIFTGLRRPPKGILLFGPPGTGKTLIGRCVAAQCQATFFSISASSLTSKWIGDGEKMVRALFAVARCHQPAVIFIDEIDSLLTQRSDSEHEATRRIKTEFLVQFDGAGTAEEDRLLIVGATNRPQELDEAARRRLVKRLYIPLPDTAARKQIISNLLKNETNDLSGQHIAEVASLTEGYSGADMRSLCAEAAMGPIRAVPLAQIVSIDRDKVRPVNLQDFVNALQRVKPSVSQDDLGQIIAVNYVARARGVTRHMRGKEAKEKCPDIELPSVPCSRGKADITKYRDAGKDVAKVLQRFTPLFERASIDEAYMDITVPVQERLKTLNVNTINTTMMPNTYALGYESVEEFLADVHGGGSGNMDFDYDHATRLLVGAVIVSEIRAAVYEETGYRCSAGIAHNKILAKLVCGMNKPNKQTVLPKHSVNILYSTLPVKKVKHLGGKFGYTVCEVLKISTMGDLQKFTEKQLQAKFDDKNGLWLYNIARGIDSEPVQARFNPKSIGCCKNFKGKAAITQFETLQKWFKDLGEEIEDRLEKDALENNRTPKQMVVSYSVQLTRKKDTSSSRSYNFTPEDELCGELFSNKALELFMESTEGIKLRDIDINKKLKAPITFLGISVGKFEDNVDAKKTKTIQNYFAASSKDETVVKAKNNKNQDDVNNGETTSKSNSKNTCKEYIMQKFLQGCDKPKTATASSLTNENPVANNTDTNAVLESTLDQQESFFARMLNQNKKDPTKAKILNTEVNVDKKRPTTPVCDIVKCGEDSNDTDYSGSTINNEINNSVAMFDDDPQEQVARVKSIRELLTSSRKLNEEESETVVIENNTNNASSILPPTEQPSDVDNFYCPECRKSIPIHMVPEHSDYHMALKVRDEERQLIRQEKQSTIAKSKENEEQRKTRIPDHSVKNESMSSIASYLVKIDENVPTETCSECKKKIPLDKFVEHLDFHEAKKLSRELNKHNTPVLSGRHSPVLPGSNVKRKRKSASPVKKNKMPCSRPITSFFNK</sequence>
<dbReference type="Pfam" id="PF11799">
    <property type="entry name" value="IMS_C"/>
    <property type="match status" value="1"/>
</dbReference>
<dbReference type="GO" id="GO:0008568">
    <property type="term" value="F:microtubule severing ATPase activity"/>
    <property type="evidence" value="ECO:0007669"/>
    <property type="project" value="UniProtKB-ARBA"/>
</dbReference>
<dbReference type="InterPro" id="IPR041569">
    <property type="entry name" value="AAA_lid_3"/>
</dbReference>
<dbReference type="PANTHER" id="PTHR45873">
    <property type="entry name" value="DNA POLYMERASE ETA"/>
    <property type="match status" value="1"/>
</dbReference>
<dbReference type="Pfam" id="PF00817">
    <property type="entry name" value="IMS"/>
    <property type="match status" value="1"/>
</dbReference>
<dbReference type="InterPro" id="IPR003593">
    <property type="entry name" value="AAA+_ATPase"/>
</dbReference>
<evidence type="ECO:0000256" key="8">
    <source>
        <dbReference type="ARBA" id="ARBA00022840"/>
    </source>
</evidence>
<dbReference type="PANTHER" id="PTHR45873:SF1">
    <property type="entry name" value="DNA POLYMERASE ETA"/>
    <property type="match status" value="1"/>
</dbReference>
<dbReference type="GO" id="GO:0008270">
    <property type="term" value="F:zinc ion binding"/>
    <property type="evidence" value="ECO:0007669"/>
    <property type="project" value="UniProtKB-KW"/>
</dbReference>
<dbReference type="SUPFAM" id="SSF100879">
    <property type="entry name" value="Lesion bypass DNA polymerase (Y-family), little finger domain"/>
    <property type="match status" value="1"/>
</dbReference>
<dbReference type="GO" id="GO:0042276">
    <property type="term" value="P:error-prone translesion synthesis"/>
    <property type="evidence" value="ECO:0007669"/>
    <property type="project" value="TreeGrafter"/>
</dbReference>
<dbReference type="SMART" id="SM00382">
    <property type="entry name" value="AAA"/>
    <property type="match status" value="1"/>
</dbReference>
<dbReference type="EMBL" id="LR824008">
    <property type="protein sequence ID" value="CAD0196535.1"/>
    <property type="molecule type" value="Genomic_DNA"/>
</dbReference>
<evidence type="ECO:0000313" key="17">
    <source>
        <dbReference type="Proteomes" id="UP001154114"/>
    </source>
</evidence>
<dbReference type="PROSITE" id="PS50173">
    <property type="entry name" value="UMUC"/>
    <property type="match status" value="1"/>
</dbReference>
<evidence type="ECO:0000256" key="12">
    <source>
        <dbReference type="ARBA" id="ARBA00044975"/>
    </source>
</evidence>
<dbReference type="GO" id="GO:0035861">
    <property type="term" value="C:site of double-strand break"/>
    <property type="evidence" value="ECO:0007669"/>
    <property type="project" value="TreeGrafter"/>
</dbReference>
<evidence type="ECO:0000256" key="11">
    <source>
        <dbReference type="ARBA" id="ARBA00035694"/>
    </source>
</evidence>
<dbReference type="InterPro" id="IPR001126">
    <property type="entry name" value="UmuC"/>
</dbReference>
<reference evidence="16" key="1">
    <citation type="submission" date="2021-12" db="EMBL/GenBank/DDBJ databases">
        <authorList>
            <person name="King R."/>
        </authorList>
    </citation>
    <scope>NUCLEOTIDE SEQUENCE</scope>
</reference>
<dbReference type="GO" id="GO:0003684">
    <property type="term" value="F:damaged DNA binding"/>
    <property type="evidence" value="ECO:0007669"/>
    <property type="project" value="InterPro"/>
</dbReference>
<evidence type="ECO:0000256" key="2">
    <source>
        <dbReference type="ARBA" id="ARBA00022679"/>
    </source>
</evidence>
<evidence type="ECO:0000256" key="9">
    <source>
        <dbReference type="ARBA" id="ARBA00023204"/>
    </source>
</evidence>
<dbReference type="Pfam" id="PF17862">
    <property type="entry name" value="AAA_lid_3"/>
    <property type="match status" value="1"/>
</dbReference>
<dbReference type="InterPro" id="IPR052230">
    <property type="entry name" value="DNA_polymerase_eta"/>
</dbReference>
<dbReference type="GO" id="GO:0031114">
    <property type="term" value="P:regulation of microtubule depolymerization"/>
    <property type="evidence" value="ECO:0007669"/>
    <property type="project" value="UniProtKB-ARBA"/>
</dbReference>
<evidence type="ECO:0000256" key="4">
    <source>
        <dbReference type="ARBA" id="ARBA00022741"/>
    </source>
</evidence>
<protein>
    <recommendedName>
        <fullName evidence="12">DNA polymerase eta</fullName>
    </recommendedName>
    <alternativeName>
        <fullName evidence="11">Fidgetin-like protein 1</fullName>
    </alternativeName>
</protein>
<evidence type="ECO:0000259" key="15">
    <source>
        <dbReference type="PROSITE" id="PS51907"/>
    </source>
</evidence>
<dbReference type="InterPro" id="IPR003959">
    <property type="entry name" value="ATPase_AAA_core"/>
</dbReference>
<dbReference type="FunFam" id="3.40.50.300:FF:000093">
    <property type="entry name" value="Fidgetin-like 1"/>
    <property type="match status" value="1"/>
</dbReference>
<dbReference type="InterPro" id="IPR003960">
    <property type="entry name" value="ATPase_AAA_CS"/>
</dbReference>
<keyword evidence="9" id="KW-0234">DNA repair</keyword>
<keyword evidence="4" id="KW-0547">Nucleotide-binding</keyword>
<feature type="region of interest" description="Disordered" evidence="13">
    <location>
        <begin position="972"/>
        <end position="993"/>
    </location>
</feature>
<keyword evidence="2" id="KW-0808">Transferase</keyword>
<evidence type="ECO:0000256" key="7">
    <source>
        <dbReference type="ARBA" id="ARBA00022833"/>
    </source>
</evidence>
<dbReference type="InterPro" id="IPR043502">
    <property type="entry name" value="DNA/RNA_pol_sf"/>
</dbReference>
<dbReference type="SUPFAM" id="SSF56672">
    <property type="entry name" value="DNA/RNA polymerases"/>
    <property type="match status" value="1"/>
</dbReference>
<dbReference type="FunFam" id="1.10.8.60:FF:000022">
    <property type="entry name" value="Fidgetin like 1"/>
    <property type="match status" value="1"/>
</dbReference>
<feature type="region of interest" description="Disordered" evidence="13">
    <location>
        <begin position="183"/>
        <end position="203"/>
    </location>
</feature>
<dbReference type="Gene3D" id="1.10.150.20">
    <property type="entry name" value="5' to 3' exonuclease, C-terminal subdomain"/>
    <property type="match status" value="1"/>
</dbReference>
<evidence type="ECO:0000256" key="13">
    <source>
        <dbReference type="SAM" id="MobiDB-lite"/>
    </source>
</evidence>
<keyword evidence="5" id="KW-0227">DNA damage</keyword>
<name>A0A9N8KYL4_CHRIL</name>
<evidence type="ECO:0000313" key="16">
    <source>
        <dbReference type="EMBL" id="CAD0196535.1"/>
    </source>
</evidence>
<dbReference type="InterPro" id="IPR041298">
    <property type="entry name" value="UBZ3"/>
</dbReference>
<evidence type="ECO:0000256" key="1">
    <source>
        <dbReference type="ARBA" id="ARBA00004123"/>
    </source>
</evidence>
<dbReference type="Pfam" id="PF21704">
    <property type="entry name" value="POLH-Rev1_HhH"/>
    <property type="match status" value="1"/>
</dbReference>
<dbReference type="FunFam" id="1.10.150.20:FF:000014">
    <property type="entry name" value="Polymerase (DNA directed), eta"/>
    <property type="match status" value="1"/>
</dbReference>
<dbReference type="GO" id="GO:0005634">
    <property type="term" value="C:nucleus"/>
    <property type="evidence" value="ECO:0007669"/>
    <property type="project" value="UniProtKB-SubCell"/>
</dbReference>
<evidence type="ECO:0000256" key="3">
    <source>
        <dbReference type="ARBA" id="ARBA00022723"/>
    </source>
</evidence>
<evidence type="ECO:0000256" key="10">
    <source>
        <dbReference type="ARBA" id="ARBA00023242"/>
    </source>
</evidence>
<gene>
    <name evidence="16" type="ORF">CINC_LOCUS10825</name>
</gene>
<dbReference type="SUPFAM" id="SSF52540">
    <property type="entry name" value="P-loop containing nucleoside triphosphate hydrolases"/>
    <property type="match status" value="1"/>
</dbReference>
<dbReference type="GO" id="GO:0005657">
    <property type="term" value="C:replication fork"/>
    <property type="evidence" value="ECO:0007669"/>
    <property type="project" value="TreeGrafter"/>
</dbReference>
<dbReference type="GO" id="GO:0051013">
    <property type="term" value="P:microtubule severing"/>
    <property type="evidence" value="ECO:0007669"/>
    <property type="project" value="UniProtKB-ARBA"/>
</dbReference>
<feature type="compositionally biased region" description="Polar residues" evidence="13">
    <location>
        <begin position="981"/>
        <end position="993"/>
    </location>
</feature>
<evidence type="ECO:0000256" key="6">
    <source>
        <dbReference type="ARBA" id="ARBA00022771"/>
    </source>
</evidence>
<dbReference type="InterPro" id="IPR027417">
    <property type="entry name" value="P-loop_NTPase"/>
</dbReference>
<dbReference type="InterPro" id="IPR043128">
    <property type="entry name" value="Rev_trsase/Diguanyl_cyclase"/>
</dbReference>
<dbReference type="Gene3D" id="3.30.1490.100">
    <property type="entry name" value="DNA polymerase, Y-family, little finger domain"/>
    <property type="match status" value="1"/>
</dbReference>
<evidence type="ECO:0000256" key="5">
    <source>
        <dbReference type="ARBA" id="ARBA00022763"/>
    </source>
</evidence>
<dbReference type="GO" id="GO:0006281">
    <property type="term" value="P:DNA repair"/>
    <property type="evidence" value="ECO:0007669"/>
    <property type="project" value="UniProtKB-KW"/>
</dbReference>
<dbReference type="InterPro" id="IPR017961">
    <property type="entry name" value="DNA_pol_Y-fam_little_finger"/>
</dbReference>
<organism evidence="16 17">
    <name type="scientific">Chrysodeixis includens</name>
    <name type="common">Soybean looper</name>
    <name type="synonym">Pseudoplusia includens</name>
    <dbReference type="NCBI Taxonomy" id="689277"/>
    <lineage>
        <taxon>Eukaryota</taxon>
        <taxon>Metazoa</taxon>
        <taxon>Ecdysozoa</taxon>
        <taxon>Arthropoda</taxon>
        <taxon>Hexapoda</taxon>
        <taxon>Insecta</taxon>
        <taxon>Pterygota</taxon>
        <taxon>Neoptera</taxon>
        <taxon>Endopterygota</taxon>
        <taxon>Lepidoptera</taxon>
        <taxon>Glossata</taxon>
        <taxon>Ditrysia</taxon>
        <taxon>Noctuoidea</taxon>
        <taxon>Noctuidae</taxon>
        <taxon>Plusiinae</taxon>
        <taxon>Chrysodeixis</taxon>
    </lineage>
</organism>
<dbReference type="Gene3D" id="3.30.70.270">
    <property type="match status" value="1"/>
</dbReference>
<accession>A0A9N8KYL4</accession>